<evidence type="ECO:0000313" key="8">
    <source>
        <dbReference type="Proteomes" id="UP001518989"/>
    </source>
</evidence>
<dbReference type="CDD" id="cd08498">
    <property type="entry name" value="PBP2_NikA_DppA_OppA_like_2"/>
    <property type="match status" value="1"/>
</dbReference>
<evidence type="ECO:0000259" key="6">
    <source>
        <dbReference type="Pfam" id="PF00496"/>
    </source>
</evidence>
<evidence type="ECO:0000256" key="5">
    <source>
        <dbReference type="SAM" id="SignalP"/>
    </source>
</evidence>
<dbReference type="SUPFAM" id="SSF53850">
    <property type="entry name" value="Periplasmic binding protein-like II"/>
    <property type="match status" value="1"/>
</dbReference>
<dbReference type="EMBL" id="JACTNG010000002">
    <property type="protein sequence ID" value="MBO1078435.1"/>
    <property type="molecule type" value="Genomic_DNA"/>
</dbReference>
<protein>
    <submittedName>
        <fullName evidence="7">ABC transporter substrate-binding protein</fullName>
    </submittedName>
</protein>
<comment type="subcellular location">
    <subcellularLocation>
        <location evidence="1">Periplasm</location>
    </subcellularLocation>
</comment>
<dbReference type="PIRSF" id="PIRSF002741">
    <property type="entry name" value="MppA"/>
    <property type="match status" value="1"/>
</dbReference>
<accession>A0ABS3KLV8</accession>
<dbReference type="Gene3D" id="3.90.76.10">
    <property type="entry name" value="Dipeptide-binding Protein, Domain 1"/>
    <property type="match status" value="1"/>
</dbReference>
<keyword evidence="8" id="KW-1185">Reference proteome</keyword>
<evidence type="ECO:0000256" key="2">
    <source>
        <dbReference type="ARBA" id="ARBA00005695"/>
    </source>
</evidence>
<dbReference type="RefSeq" id="WP_207415858.1">
    <property type="nucleotide sequence ID" value="NZ_CP061178.1"/>
</dbReference>
<dbReference type="InterPro" id="IPR030678">
    <property type="entry name" value="Peptide/Ni-bd"/>
</dbReference>
<dbReference type="Gene3D" id="3.10.105.10">
    <property type="entry name" value="Dipeptide-binding Protein, Domain 3"/>
    <property type="match status" value="1"/>
</dbReference>
<keyword evidence="3" id="KW-0813">Transport</keyword>
<keyword evidence="4 5" id="KW-0732">Signal</keyword>
<comment type="caution">
    <text evidence="7">The sequence shown here is derived from an EMBL/GenBank/DDBJ whole genome shotgun (WGS) entry which is preliminary data.</text>
</comment>
<proteinExistence type="inferred from homology"/>
<dbReference type="PANTHER" id="PTHR30290:SF9">
    <property type="entry name" value="OLIGOPEPTIDE-BINDING PROTEIN APPA"/>
    <property type="match status" value="1"/>
</dbReference>
<comment type="similarity">
    <text evidence="2">Belongs to the bacterial solute-binding protein 5 family.</text>
</comment>
<reference evidence="7 8" key="1">
    <citation type="submission" date="2020-09" db="EMBL/GenBank/DDBJ databases">
        <title>Roseomonas.</title>
        <authorList>
            <person name="Zhu W."/>
        </authorList>
    </citation>
    <scope>NUCLEOTIDE SEQUENCE [LARGE SCALE GENOMIC DNA]</scope>
    <source>
        <strain evidence="7 8">573</strain>
    </source>
</reference>
<evidence type="ECO:0000256" key="4">
    <source>
        <dbReference type="ARBA" id="ARBA00022729"/>
    </source>
</evidence>
<dbReference type="Gene3D" id="3.40.190.10">
    <property type="entry name" value="Periplasmic binding protein-like II"/>
    <property type="match status" value="1"/>
</dbReference>
<dbReference type="Pfam" id="PF00496">
    <property type="entry name" value="SBP_bac_5"/>
    <property type="match status" value="1"/>
</dbReference>
<sequence>MTPTLRLTRRALWGTAAGVLVAAPAKADAAPSLTIGLAAPIPTVDPHFYNATPSKILSLHIFDRLIDQTQENRLAPALALSWKPVSEEVWEFKLRPGVRFSNGNTFSGEDVRFTVERARSVPNSPGGFGGVVRQIARVEVVDPETLRIHTRGASPNLPNDLSNLAIISHRAGADATTEDYNSGKAAIGTGPYKLLSFTHGQGIELERNDDWWGPKPDWRRVVLKFLPNAGGRSAALLSGSVDVIDVPSPNDLPRLRQDSRFSVFSHQGMRTIYLSLEQSSAEPSPFVTDAAGQPLPANPLRDQRVRRALSVAISRDALAERVMQQTASPTGQWLPPDAWSYNPAVAVPAFDPDLARRLLAEAGFPQGFRLTLHVPNDLRPTDAITAQAIAQMWTRVGVPTTVEAIPNASHAARAARHEFAVNLLGWGSNSGEAGYALVNVLSTPDKETGAGAYNRGGYSNPRLDALTTKAMATLDDEAREKTLQQAIEVAMTDVAIIPLYQLSNFWVTRKGLSYEASGHERTNAMAVKSSR</sequence>
<feature type="chain" id="PRO_5047211733" evidence="5">
    <location>
        <begin position="30"/>
        <end position="531"/>
    </location>
</feature>
<evidence type="ECO:0000313" key="7">
    <source>
        <dbReference type="EMBL" id="MBO1078435.1"/>
    </source>
</evidence>
<dbReference type="InterPro" id="IPR039424">
    <property type="entry name" value="SBP_5"/>
</dbReference>
<dbReference type="PANTHER" id="PTHR30290">
    <property type="entry name" value="PERIPLASMIC BINDING COMPONENT OF ABC TRANSPORTER"/>
    <property type="match status" value="1"/>
</dbReference>
<organism evidence="7 8">
    <name type="scientific">Roseomonas haemaphysalidis</name>
    <dbReference type="NCBI Taxonomy" id="2768162"/>
    <lineage>
        <taxon>Bacteria</taxon>
        <taxon>Pseudomonadati</taxon>
        <taxon>Pseudomonadota</taxon>
        <taxon>Alphaproteobacteria</taxon>
        <taxon>Acetobacterales</taxon>
        <taxon>Roseomonadaceae</taxon>
        <taxon>Roseomonas</taxon>
    </lineage>
</organism>
<feature type="signal peptide" evidence="5">
    <location>
        <begin position="1"/>
        <end position="29"/>
    </location>
</feature>
<evidence type="ECO:0000256" key="3">
    <source>
        <dbReference type="ARBA" id="ARBA00022448"/>
    </source>
</evidence>
<gene>
    <name evidence="7" type="ORF">IAI61_05290</name>
</gene>
<dbReference type="InterPro" id="IPR000914">
    <property type="entry name" value="SBP_5_dom"/>
</dbReference>
<evidence type="ECO:0000256" key="1">
    <source>
        <dbReference type="ARBA" id="ARBA00004418"/>
    </source>
</evidence>
<name>A0ABS3KLV8_9PROT</name>
<feature type="domain" description="Solute-binding protein family 5" evidence="6">
    <location>
        <begin position="74"/>
        <end position="445"/>
    </location>
</feature>
<dbReference type="Proteomes" id="UP001518989">
    <property type="component" value="Unassembled WGS sequence"/>
</dbReference>